<reference evidence="1 2" key="1">
    <citation type="submission" date="2015-02" db="EMBL/GenBank/DDBJ databases">
        <title>Complete genome sequences of Edwardsiella bacteriophages, PEi20 and PEi26.</title>
        <authorList>
            <person name="Yasuike M."/>
            <person name="Nishiki I."/>
            <person name="Iwasaki Y."/>
            <person name="Nakamura Y."/>
            <person name="Fujiwara A."/>
            <person name="Hassan E.S."/>
            <person name="Mahmoud M.M."/>
            <person name="Kawato Y."/>
            <person name="Nagai S."/>
            <person name="Kobayashi T."/>
            <person name="Ototake M."/>
            <person name="Nakai T."/>
        </authorList>
    </citation>
    <scope>NUCLEOTIDE SEQUENCE [LARGE SCALE GENOMIC DNA]</scope>
</reference>
<dbReference type="Proteomes" id="UP000225144">
    <property type="component" value="Genome"/>
</dbReference>
<evidence type="ECO:0000313" key="1">
    <source>
        <dbReference type="EMBL" id="BAQ23150.1"/>
    </source>
</evidence>
<gene>
    <name evidence="1" type="primary">24.3</name>
</gene>
<dbReference type="EMBL" id="AP014715">
    <property type="protein sequence ID" value="BAQ23150.1"/>
    <property type="molecule type" value="Genomic_DNA"/>
</dbReference>
<name>A0A0B6VT31_9CAUD</name>
<evidence type="ECO:0000313" key="2">
    <source>
        <dbReference type="Proteomes" id="UP000225144"/>
    </source>
</evidence>
<dbReference type="InterPro" id="IPR021404">
    <property type="entry name" value="Phage_T4_Gp24.3"/>
</dbReference>
<evidence type="ECO:0008006" key="3">
    <source>
        <dbReference type="Google" id="ProtNLM"/>
    </source>
</evidence>
<sequence>MKALKIHMMHENGVTFIDIAKQFGISAKEAMQEWIKVEKAKERAKNRERVVYRKRLITNHTKLVEKMRGYNVSIRAI</sequence>
<organism evidence="1 2">
    <name type="scientific">Edwardsiella phage PEi26</name>
    <dbReference type="NCBI Taxonomy" id="1608311"/>
    <lineage>
        <taxon>Viruses</taxon>
        <taxon>Duplodnaviria</taxon>
        <taxon>Heunggongvirae</taxon>
        <taxon>Uroviricota</taxon>
        <taxon>Caudoviricetes</taxon>
        <taxon>Pantevenvirales</taxon>
        <taxon>Straboviridae</taxon>
        <taxon>Tevenvirinae</taxon>
        <taxon>Kanagawavirus</taxon>
        <taxon>Kanagawavirus pei20</taxon>
    </lineage>
</organism>
<dbReference type="Pfam" id="PF11242">
    <property type="entry name" value="DUF2774"/>
    <property type="match status" value="1"/>
</dbReference>
<protein>
    <recommendedName>
        <fullName evidence="3">DNA primase-helicase subunit</fullName>
    </recommendedName>
</protein>
<accession>A0A0B6VT31</accession>
<proteinExistence type="predicted"/>